<accession>A0A923RYG8</accession>
<gene>
    <name evidence="3" type="ORF">H8S45_07540</name>
</gene>
<dbReference type="GO" id="GO:0046872">
    <property type="term" value="F:metal ion binding"/>
    <property type="evidence" value="ECO:0007669"/>
    <property type="project" value="UniProtKB-KW"/>
</dbReference>
<dbReference type="InterPro" id="IPR011051">
    <property type="entry name" value="RmlC_Cupin_sf"/>
</dbReference>
<organism evidence="3 4">
    <name type="scientific">Agathobaculum faecis</name>
    <dbReference type="NCBI Taxonomy" id="2763013"/>
    <lineage>
        <taxon>Bacteria</taxon>
        <taxon>Bacillati</taxon>
        <taxon>Bacillota</taxon>
        <taxon>Clostridia</taxon>
        <taxon>Eubacteriales</taxon>
        <taxon>Butyricicoccaceae</taxon>
        <taxon>Agathobaculum</taxon>
    </lineage>
</organism>
<dbReference type="InterPro" id="IPR051610">
    <property type="entry name" value="GPI/OXD"/>
</dbReference>
<comment type="caution">
    <text evidence="3">The sequence shown here is derived from an EMBL/GenBank/DDBJ whole genome shotgun (WGS) entry which is preliminary data.</text>
</comment>
<dbReference type="PANTHER" id="PTHR35848">
    <property type="entry name" value="OXALATE-BINDING PROTEIN"/>
    <property type="match status" value="1"/>
</dbReference>
<dbReference type="Pfam" id="PF07883">
    <property type="entry name" value="Cupin_2"/>
    <property type="match status" value="1"/>
</dbReference>
<evidence type="ECO:0000313" key="3">
    <source>
        <dbReference type="EMBL" id="MBC5725310.1"/>
    </source>
</evidence>
<dbReference type="Proteomes" id="UP000606499">
    <property type="component" value="Unassembled WGS sequence"/>
</dbReference>
<dbReference type="Gene3D" id="2.60.120.10">
    <property type="entry name" value="Jelly Rolls"/>
    <property type="match status" value="1"/>
</dbReference>
<evidence type="ECO:0000313" key="4">
    <source>
        <dbReference type="Proteomes" id="UP000606499"/>
    </source>
</evidence>
<dbReference type="AlphaFoldDB" id="A0A923RYG8"/>
<evidence type="ECO:0000259" key="2">
    <source>
        <dbReference type="Pfam" id="PF07883"/>
    </source>
</evidence>
<dbReference type="EMBL" id="JACOPL010000006">
    <property type="protein sequence ID" value="MBC5725310.1"/>
    <property type="molecule type" value="Genomic_DNA"/>
</dbReference>
<dbReference type="InterPro" id="IPR014710">
    <property type="entry name" value="RmlC-like_jellyroll"/>
</dbReference>
<dbReference type="SUPFAM" id="SSF51182">
    <property type="entry name" value="RmlC-like cupins"/>
    <property type="match status" value="1"/>
</dbReference>
<dbReference type="InterPro" id="IPR013096">
    <property type="entry name" value="Cupin_2"/>
</dbReference>
<keyword evidence="4" id="KW-1185">Reference proteome</keyword>
<protein>
    <submittedName>
        <fullName evidence="3">Cupin domain-containing protein</fullName>
    </submittedName>
</protein>
<keyword evidence="1" id="KW-0479">Metal-binding</keyword>
<feature type="domain" description="Cupin type-2" evidence="2">
    <location>
        <begin position="51"/>
        <end position="106"/>
    </location>
</feature>
<dbReference type="PANTHER" id="PTHR35848:SF6">
    <property type="entry name" value="CUPIN TYPE-2 DOMAIN-CONTAINING PROTEIN"/>
    <property type="match status" value="1"/>
</dbReference>
<proteinExistence type="predicted"/>
<name>A0A923RYG8_9FIRM</name>
<evidence type="ECO:0000256" key="1">
    <source>
        <dbReference type="ARBA" id="ARBA00022723"/>
    </source>
</evidence>
<reference evidence="3" key="1">
    <citation type="submission" date="2020-08" db="EMBL/GenBank/DDBJ databases">
        <title>Genome public.</title>
        <authorList>
            <person name="Liu C."/>
            <person name="Sun Q."/>
        </authorList>
    </citation>
    <scope>NUCLEOTIDE SEQUENCE</scope>
    <source>
        <strain evidence="3">NSJ-28</strain>
    </source>
</reference>
<dbReference type="RefSeq" id="WP_054326443.1">
    <property type="nucleotide sequence ID" value="NZ_JACOPL010000006.1"/>
</dbReference>
<sequence>MTKKEYVQKYGGKFSISGGETWTMPNGHVVHFALNPKMGCKNTNIAVGFHEPGKEFAPHKHPISEEILIIHSGEGECYLYDKWIPCKAGDIVFAPPGVLHGTRNPAGNTEPFVTLGIATPPQLDLYMRAGYDVLDDDKSAYDGEHAE</sequence>